<keyword evidence="4" id="KW-0547">Nucleotide-binding</keyword>
<organism evidence="9">
    <name type="scientific">viral metagenome</name>
    <dbReference type="NCBI Taxonomy" id="1070528"/>
    <lineage>
        <taxon>unclassified sequences</taxon>
        <taxon>metagenomes</taxon>
        <taxon>organismal metagenomes</taxon>
    </lineage>
</organism>
<dbReference type="EC" id="1.17.4.1" evidence="2"/>
<accession>A0A6C0K8B6</accession>
<dbReference type="PANTHER" id="PTHR11573:SF6">
    <property type="entry name" value="RIBONUCLEOSIDE-DIPHOSPHATE REDUCTASE LARGE SUBUNIT"/>
    <property type="match status" value="1"/>
</dbReference>
<dbReference type="PROSITE" id="PS51161">
    <property type="entry name" value="ATP_CONE"/>
    <property type="match status" value="1"/>
</dbReference>
<proteinExistence type="inferred from homology"/>
<dbReference type="GO" id="GO:0005971">
    <property type="term" value="C:ribonucleoside-diphosphate reductase complex"/>
    <property type="evidence" value="ECO:0007669"/>
    <property type="project" value="TreeGrafter"/>
</dbReference>
<name>A0A6C0K8B6_9ZZZZ</name>
<dbReference type="GO" id="GO:0005524">
    <property type="term" value="F:ATP binding"/>
    <property type="evidence" value="ECO:0007669"/>
    <property type="project" value="UniProtKB-KW"/>
</dbReference>
<reference evidence="9" key="1">
    <citation type="journal article" date="2020" name="Nature">
        <title>Giant virus diversity and host interactions through global metagenomics.</title>
        <authorList>
            <person name="Schulz F."/>
            <person name="Roux S."/>
            <person name="Paez-Espino D."/>
            <person name="Jungbluth S."/>
            <person name="Walsh D.A."/>
            <person name="Denef V.J."/>
            <person name="McMahon K.D."/>
            <person name="Konstantinidis K.T."/>
            <person name="Eloe-Fadrosh E.A."/>
            <person name="Kyrpides N.C."/>
            <person name="Woyke T."/>
        </authorList>
    </citation>
    <scope>NUCLEOTIDE SEQUENCE</scope>
    <source>
        <strain evidence="9">GVMAG-S-1102113-118</strain>
    </source>
</reference>
<dbReference type="SUPFAM" id="SSF51998">
    <property type="entry name" value="PFL-like glycyl radical enzymes"/>
    <property type="match status" value="1"/>
</dbReference>
<comment type="similarity">
    <text evidence="1">Belongs to the ribonucleoside diphosphate reductase large chain family.</text>
</comment>
<dbReference type="Pfam" id="PF02867">
    <property type="entry name" value="Ribonuc_red_lgC"/>
    <property type="match status" value="1"/>
</dbReference>
<evidence type="ECO:0000256" key="6">
    <source>
        <dbReference type="ARBA" id="ARBA00023002"/>
    </source>
</evidence>
<dbReference type="InterPro" id="IPR013346">
    <property type="entry name" value="NrdE_NrdA_C"/>
</dbReference>
<dbReference type="PRINTS" id="PR01183">
    <property type="entry name" value="RIBORDTASEM1"/>
</dbReference>
<dbReference type="CDD" id="cd01679">
    <property type="entry name" value="RNR_I"/>
    <property type="match status" value="1"/>
</dbReference>
<evidence type="ECO:0000256" key="4">
    <source>
        <dbReference type="ARBA" id="ARBA00022741"/>
    </source>
</evidence>
<protein>
    <recommendedName>
        <fullName evidence="2">ribonucleoside-diphosphate reductase</fullName>
        <ecNumber evidence="2">1.17.4.1</ecNumber>
    </recommendedName>
</protein>
<keyword evidence="7" id="KW-0215">Deoxyribonucleotide synthesis</keyword>
<dbReference type="GO" id="GO:0004748">
    <property type="term" value="F:ribonucleoside-diphosphate reductase activity, thioredoxin disulfide as acceptor"/>
    <property type="evidence" value="ECO:0007669"/>
    <property type="project" value="UniProtKB-EC"/>
</dbReference>
<dbReference type="GO" id="GO:0009263">
    <property type="term" value="P:deoxyribonucleotide biosynthetic process"/>
    <property type="evidence" value="ECO:0007669"/>
    <property type="project" value="UniProtKB-KW"/>
</dbReference>
<evidence type="ECO:0000256" key="2">
    <source>
        <dbReference type="ARBA" id="ARBA00012274"/>
    </source>
</evidence>
<evidence type="ECO:0000256" key="3">
    <source>
        <dbReference type="ARBA" id="ARBA00022533"/>
    </source>
</evidence>
<dbReference type="Pfam" id="PF00317">
    <property type="entry name" value="Ribonuc_red_lgN"/>
    <property type="match status" value="1"/>
</dbReference>
<dbReference type="InterPro" id="IPR000788">
    <property type="entry name" value="RNR_lg_C"/>
</dbReference>
<keyword evidence="5" id="KW-0067">ATP-binding</keyword>
<dbReference type="UniPathway" id="UPA00326"/>
<evidence type="ECO:0000313" key="9">
    <source>
        <dbReference type="EMBL" id="QHU14295.1"/>
    </source>
</evidence>
<dbReference type="InterPro" id="IPR039718">
    <property type="entry name" value="Rrm1"/>
</dbReference>
<dbReference type="InterPro" id="IPR005144">
    <property type="entry name" value="ATP-cone_dom"/>
</dbReference>
<dbReference type="AlphaFoldDB" id="A0A6C0K8B6"/>
<dbReference type="InterPro" id="IPR008926">
    <property type="entry name" value="RNR_R1-su_N"/>
</dbReference>
<evidence type="ECO:0000256" key="5">
    <source>
        <dbReference type="ARBA" id="ARBA00022840"/>
    </source>
</evidence>
<dbReference type="SUPFAM" id="SSF48168">
    <property type="entry name" value="R1 subunit of ribonucleotide reductase, N-terminal domain"/>
    <property type="match status" value="1"/>
</dbReference>
<dbReference type="Gene3D" id="3.20.70.20">
    <property type="match status" value="1"/>
</dbReference>
<feature type="domain" description="ATP-cone" evidence="8">
    <location>
        <begin position="1"/>
        <end position="91"/>
    </location>
</feature>
<dbReference type="EMBL" id="MN740839">
    <property type="protein sequence ID" value="QHU14295.1"/>
    <property type="molecule type" value="Genomic_DNA"/>
</dbReference>
<evidence type="ECO:0000256" key="1">
    <source>
        <dbReference type="ARBA" id="ARBA00010406"/>
    </source>
</evidence>
<keyword evidence="6" id="KW-0560">Oxidoreductase</keyword>
<dbReference type="InterPro" id="IPR013509">
    <property type="entry name" value="RNR_lsu_N"/>
</dbReference>
<dbReference type="PANTHER" id="PTHR11573">
    <property type="entry name" value="RIBONUCLEOSIDE-DIPHOSPHATE REDUCTASE LARGE CHAIN"/>
    <property type="match status" value="1"/>
</dbReference>
<dbReference type="NCBIfam" id="TIGR02506">
    <property type="entry name" value="NrdE_NrdA"/>
    <property type="match status" value="1"/>
</dbReference>
<dbReference type="Pfam" id="PF03477">
    <property type="entry name" value="ATP-cone"/>
    <property type="match status" value="1"/>
</dbReference>
<evidence type="ECO:0000259" key="8">
    <source>
        <dbReference type="PROSITE" id="PS51161"/>
    </source>
</evidence>
<keyword evidence="3" id="KW-0021">Allosteric enzyme</keyword>
<evidence type="ECO:0000256" key="7">
    <source>
        <dbReference type="ARBA" id="ARBA00023116"/>
    </source>
</evidence>
<sequence>MKVITRSGVEEPMRFDKIADRLDQFTKDLDAVVDTADITRNVILRIYDGVTTSELDELTIQYCLQHALDHPDYGKLASRIAIDNHHKETSASFLSVCQMLMANKDLNGDSSSLICQDLMDIVSENHIQLESMIDYDRDFLIDCFGFKTLQRGYLLKTGGVVVERPQHLWMRVSLGIHGADLEGAKETYDLMSQKYFIHATPTLFHAGSRYPQLSSCFLMGADDSVEGIYKALGDCAVISKHAGGIGVHLHDIRSRGGYIRSTGGTSHGLVPLLKTFNATSRHINQSGKRNGSFAMYLEPHHPDIMDFIEAKKPQGSEDSRARDLFYALWISDLFMQRVEAGGQWSVFDADMCKGLSSVHGAEYTEMYEKFEAAGCAKATYGAREIWQAIIESQIESGVPYMLYKDSANRKSNQQNLGTIRSSNLCAEIIEYSDSKEYAVCNLASVSLPMFVSDGVFDFAKLRKVVGVVTRNLNLVIDKTFYPLPETRLSNLSHRPMGIGVQGLADTFVMMGFAFDSPEAAVLNAKIFEHIYYAAVEASMHLAQVQGPYKSYAGSPMSKGQFQFDLWGESPPPDSELNWDALRKHVAASGVRNSLLVAPMPTASTSQILGNNECIEPFTGNVYMRRTLAGEFIVANKHLTEKLVAMGMWNADMKNRLLFHKGSVQNIPGIPDDVKRLFKTAWELKQKVILDLAVARGRYVCQSQSLNLFVTSPTFNVLSSIHMYGWRKGLKTGSYYIRSKPAASAQSFTLDPSTEAKLREELNASQGEQTCDTCSA</sequence>
<dbReference type="PROSITE" id="PS00089">
    <property type="entry name" value="RIBORED_LARGE"/>
    <property type="match status" value="1"/>
</dbReference>